<accession>A0A644UKF4</accession>
<evidence type="ECO:0000256" key="7">
    <source>
        <dbReference type="ARBA" id="ARBA00022723"/>
    </source>
</evidence>
<dbReference type="AlphaFoldDB" id="A0A644UKF4"/>
<comment type="cofactor">
    <cofactor evidence="1">
        <name>Mg(2+)</name>
        <dbReference type="ChEBI" id="CHEBI:18420"/>
    </cofactor>
</comment>
<gene>
    <name evidence="13" type="ORF">SDC9_25379</name>
</gene>
<proteinExistence type="inferred from homology"/>
<evidence type="ECO:0000256" key="2">
    <source>
        <dbReference type="ARBA" id="ARBA00010113"/>
    </source>
</evidence>
<organism evidence="13">
    <name type="scientific">bioreactor metagenome</name>
    <dbReference type="NCBI Taxonomy" id="1076179"/>
    <lineage>
        <taxon>unclassified sequences</taxon>
        <taxon>metagenomes</taxon>
        <taxon>ecological metagenomes</taxon>
    </lineage>
</organism>
<dbReference type="Pfam" id="PF04446">
    <property type="entry name" value="Thg1"/>
    <property type="match status" value="1"/>
</dbReference>
<dbReference type="InterPro" id="IPR007537">
    <property type="entry name" value="tRNAHis_GuaTrfase_Thg1"/>
</dbReference>
<protein>
    <recommendedName>
        <fullName evidence="3">tRNA(His) guanylyltransferase</fullName>
        <ecNumber evidence="3">2.7.7.79</ecNumber>
    </recommendedName>
</protein>
<dbReference type="GO" id="GO:0005525">
    <property type="term" value="F:GTP binding"/>
    <property type="evidence" value="ECO:0007669"/>
    <property type="project" value="UniProtKB-KW"/>
</dbReference>
<evidence type="ECO:0000256" key="6">
    <source>
        <dbReference type="ARBA" id="ARBA00022695"/>
    </source>
</evidence>
<reference evidence="13" key="1">
    <citation type="submission" date="2019-08" db="EMBL/GenBank/DDBJ databases">
        <authorList>
            <person name="Kucharzyk K."/>
            <person name="Murdoch R.W."/>
            <person name="Higgins S."/>
            <person name="Loffler F."/>
        </authorList>
    </citation>
    <scope>NUCLEOTIDE SEQUENCE</scope>
</reference>
<name>A0A644UKF4_9ZZZZ</name>
<evidence type="ECO:0000256" key="9">
    <source>
        <dbReference type="ARBA" id="ARBA00022842"/>
    </source>
</evidence>
<dbReference type="GO" id="GO:0000287">
    <property type="term" value="F:magnesium ion binding"/>
    <property type="evidence" value="ECO:0007669"/>
    <property type="project" value="InterPro"/>
</dbReference>
<evidence type="ECO:0000256" key="4">
    <source>
        <dbReference type="ARBA" id="ARBA00022679"/>
    </source>
</evidence>
<dbReference type="InterPro" id="IPR025845">
    <property type="entry name" value="Thg1_C_dom"/>
</dbReference>
<dbReference type="EC" id="2.7.7.79" evidence="3"/>
<dbReference type="EMBL" id="VSSQ01000127">
    <property type="protein sequence ID" value="MPL79498.1"/>
    <property type="molecule type" value="Genomic_DNA"/>
</dbReference>
<sequence length="240" mass="26988">MKDREIFAGLSTTVPFVLRLDGRSFHRFSKDRYKKPYDKVFSDAMVKTARALITDSGLSPSFAYTFSDEISVYVPASVFDCRVEKLLSVSAAFASSAFTLYAGAEQPLAFDSRVIPMEEGLFPAYLSWRQAEAWRNHMNGYAQKLLLDEGVSPTHAQKQLDGMNAAALHEFAFSRGVNLASTPAWERRGICIYRDTVMREGYNPITDEHVSVQRIVPVVDEEVPLFKTPEGTAWVLSKIR</sequence>
<keyword evidence="9" id="KW-0460">Magnesium</keyword>
<keyword evidence="8" id="KW-0547">Nucleotide-binding</keyword>
<keyword evidence="5" id="KW-0819">tRNA processing</keyword>
<keyword evidence="6" id="KW-0548">Nucleotidyltransferase</keyword>
<evidence type="ECO:0000256" key="10">
    <source>
        <dbReference type="ARBA" id="ARBA00023134"/>
    </source>
</evidence>
<keyword evidence="10" id="KW-0342">GTP-binding</keyword>
<dbReference type="Pfam" id="PF14413">
    <property type="entry name" value="Thg1C"/>
    <property type="match status" value="1"/>
</dbReference>
<feature type="domain" description="tRNAHis guanylyltransferase catalytic" evidence="11">
    <location>
        <begin position="3"/>
        <end position="116"/>
    </location>
</feature>
<evidence type="ECO:0000259" key="12">
    <source>
        <dbReference type="Pfam" id="PF14413"/>
    </source>
</evidence>
<feature type="domain" description="Thg1 C-terminal" evidence="12">
    <location>
        <begin position="125"/>
        <end position="200"/>
    </location>
</feature>
<evidence type="ECO:0000259" key="11">
    <source>
        <dbReference type="Pfam" id="PF04446"/>
    </source>
</evidence>
<dbReference type="InterPro" id="IPR038469">
    <property type="entry name" value="tRNAHis_GuaTrfase_Thg1_sf"/>
</dbReference>
<keyword evidence="4" id="KW-0808">Transferase</keyword>
<dbReference type="GO" id="GO:0006400">
    <property type="term" value="P:tRNA modification"/>
    <property type="evidence" value="ECO:0007669"/>
    <property type="project" value="InterPro"/>
</dbReference>
<dbReference type="PANTHER" id="PTHR12729:SF6">
    <property type="entry name" value="TRNA(HIS) GUANYLYLTRANSFERASE-RELATED"/>
    <property type="match status" value="1"/>
</dbReference>
<dbReference type="GO" id="GO:0008193">
    <property type="term" value="F:tRNA guanylyltransferase activity"/>
    <property type="evidence" value="ECO:0007669"/>
    <property type="project" value="UniProtKB-EC"/>
</dbReference>
<dbReference type="InterPro" id="IPR024956">
    <property type="entry name" value="tRNAHis_GuaTrfase_cat"/>
</dbReference>
<evidence type="ECO:0000256" key="1">
    <source>
        <dbReference type="ARBA" id="ARBA00001946"/>
    </source>
</evidence>
<keyword evidence="7" id="KW-0479">Metal-binding</keyword>
<comment type="caution">
    <text evidence="13">The sequence shown here is derived from an EMBL/GenBank/DDBJ whole genome shotgun (WGS) entry which is preliminary data.</text>
</comment>
<dbReference type="Gene3D" id="3.30.70.3000">
    <property type="match status" value="1"/>
</dbReference>
<evidence type="ECO:0000256" key="5">
    <source>
        <dbReference type="ARBA" id="ARBA00022694"/>
    </source>
</evidence>
<evidence type="ECO:0000256" key="3">
    <source>
        <dbReference type="ARBA" id="ARBA00012511"/>
    </source>
</evidence>
<dbReference type="PANTHER" id="PTHR12729">
    <property type="entry name" value="TRNA(HIS) GUANYLYLTRANSFERASE-RELATED"/>
    <property type="match status" value="1"/>
</dbReference>
<comment type="similarity">
    <text evidence="2">Belongs to the tRNA(His) guanylyltransferase family.</text>
</comment>
<evidence type="ECO:0000256" key="8">
    <source>
        <dbReference type="ARBA" id="ARBA00022741"/>
    </source>
</evidence>
<evidence type="ECO:0000313" key="13">
    <source>
        <dbReference type="EMBL" id="MPL79498.1"/>
    </source>
</evidence>